<evidence type="ECO:0000313" key="8">
    <source>
        <dbReference type="EMBL" id="OIQ78856.1"/>
    </source>
</evidence>
<accession>A0A1J5Q665</accession>
<dbReference type="SUPFAM" id="SSF143430">
    <property type="entry name" value="TTP0101/SSO1404-like"/>
    <property type="match status" value="1"/>
</dbReference>
<comment type="cofactor">
    <cofactor evidence="1">
        <name>Mg(2+)</name>
        <dbReference type="ChEBI" id="CHEBI:18420"/>
    </cofactor>
</comment>
<dbReference type="GO" id="GO:0046872">
    <property type="term" value="F:metal ion binding"/>
    <property type="evidence" value="ECO:0007669"/>
    <property type="project" value="UniProtKB-KW"/>
</dbReference>
<dbReference type="EC" id="3.1.-.-" evidence="8"/>
<evidence type="ECO:0000256" key="3">
    <source>
        <dbReference type="ARBA" id="ARBA00022723"/>
    </source>
</evidence>
<evidence type="ECO:0000256" key="5">
    <source>
        <dbReference type="ARBA" id="ARBA00022801"/>
    </source>
</evidence>
<proteinExistence type="inferred from homology"/>
<evidence type="ECO:0000256" key="6">
    <source>
        <dbReference type="ARBA" id="ARBA00022842"/>
    </source>
</evidence>
<dbReference type="InterPro" id="IPR021127">
    <property type="entry name" value="CRISPR_associated_Cas2"/>
</dbReference>
<name>A0A1J5Q665_9ZZZZ</name>
<sequence length="108" mass="12679">MLSGYRFMWIVVMFDLPVVEKAERKEATDFRNTLLDMGFEMSQFSVYMRFCSSQSKVDTYCTQVEKSLPVGGKVNILQFTDKQYERIITYRGKAKQPSNKSPDQYDLF</sequence>
<keyword evidence="2" id="KW-0540">Nuclease</keyword>
<keyword evidence="7" id="KW-0051">Antiviral defense</keyword>
<dbReference type="NCBIfam" id="TIGR01573">
    <property type="entry name" value="cas2"/>
    <property type="match status" value="1"/>
</dbReference>
<evidence type="ECO:0000256" key="1">
    <source>
        <dbReference type="ARBA" id="ARBA00001946"/>
    </source>
</evidence>
<gene>
    <name evidence="8" type="primary">cas2_6</name>
    <name evidence="8" type="ORF">GALL_394310</name>
</gene>
<dbReference type="AlphaFoldDB" id="A0A1J5Q665"/>
<dbReference type="GO" id="GO:0051607">
    <property type="term" value="P:defense response to virus"/>
    <property type="evidence" value="ECO:0007669"/>
    <property type="project" value="UniProtKB-KW"/>
</dbReference>
<evidence type="ECO:0000256" key="7">
    <source>
        <dbReference type="ARBA" id="ARBA00023118"/>
    </source>
</evidence>
<dbReference type="InterPro" id="IPR019199">
    <property type="entry name" value="Virulence_VapD/CRISPR_Cas2"/>
</dbReference>
<keyword evidence="4" id="KW-0255">Endonuclease</keyword>
<dbReference type="GO" id="GO:0004521">
    <property type="term" value="F:RNA endonuclease activity"/>
    <property type="evidence" value="ECO:0007669"/>
    <property type="project" value="InterPro"/>
</dbReference>
<protein>
    <submittedName>
        <fullName evidence="8">CRISPR-associated endoribonuclease Cas2</fullName>
        <ecNumber evidence="8">3.1.-.-</ecNumber>
    </submittedName>
</protein>
<dbReference type="GO" id="GO:0016787">
    <property type="term" value="F:hydrolase activity"/>
    <property type="evidence" value="ECO:0007669"/>
    <property type="project" value="UniProtKB-KW"/>
</dbReference>
<comment type="caution">
    <text evidence="8">The sequence shown here is derived from an EMBL/GenBank/DDBJ whole genome shotgun (WGS) entry which is preliminary data.</text>
</comment>
<dbReference type="HAMAP" id="MF_01471">
    <property type="entry name" value="Cas2"/>
    <property type="match status" value="1"/>
</dbReference>
<reference evidence="8" key="1">
    <citation type="submission" date="2016-10" db="EMBL/GenBank/DDBJ databases">
        <title>Sequence of Gallionella enrichment culture.</title>
        <authorList>
            <person name="Poehlein A."/>
            <person name="Muehling M."/>
            <person name="Daniel R."/>
        </authorList>
    </citation>
    <scope>NUCLEOTIDE SEQUENCE</scope>
</reference>
<evidence type="ECO:0000256" key="2">
    <source>
        <dbReference type="ARBA" id="ARBA00022722"/>
    </source>
</evidence>
<dbReference type="EMBL" id="MLJW01001320">
    <property type="protein sequence ID" value="OIQ78856.1"/>
    <property type="molecule type" value="Genomic_DNA"/>
</dbReference>
<dbReference type="GO" id="GO:0043571">
    <property type="term" value="P:maintenance of CRISPR repeat elements"/>
    <property type="evidence" value="ECO:0007669"/>
    <property type="project" value="InterPro"/>
</dbReference>
<dbReference type="Pfam" id="PF09827">
    <property type="entry name" value="CRISPR_Cas2"/>
    <property type="match status" value="1"/>
</dbReference>
<keyword evidence="3" id="KW-0479">Metal-binding</keyword>
<evidence type="ECO:0000256" key="4">
    <source>
        <dbReference type="ARBA" id="ARBA00022759"/>
    </source>
</evidence>
<keyword evidence="6" id="KW-0460">Magnesium</keyword>
<keyword evidence="5 8" id="KW-0378">Hydrolase</keyword>
<organism evidence="8">
    <name type="scientific">mine drainage metagenome</name>
    <dbReference type="NCBI Taxonomy" id="410659"/>
    <lineage>
        <taxon>unclassified sequences</taxon>
        <taxon>metagenomes</taxon>
        <taxon>ecological metagenomes</taxon>
    </lineage>
</organism>